<dbReference type="PANTHER" id="PTHR35361">
    <property type="entry name" value="OS08G0443700 PROTEIN"/>
    <property type="match status" value="1"/>
</dbReference>
<dbReference type="EMBL" id="ML735279">
    <property type="protein sequence ID" value="KAE8388379.1"/>
    <property type="molecule type" value="Genomic_DNA"/>
</dbReference>
<evidence type="ECO:0008006" key="3">
    <source>
        <dbReference type="Google" id="ProtNLM"/>
    </source>
</evidence>
<dbReference type="PANTHER" id="PTHR35361:SF1">
    <property type="entry name" value="OS08G0443700 PROTEIN"/>
    <property type="match status" value="1"/>
</dbReference>
<dbReference type="Pfam" id="PF15365">
    <property type="entry name" value="PNRC"/>
    <property type="match status" value="1"/>
</dbReference>
<dbReference type="GO" id="GO:0016071">
    <property type="term" value="P:mRNA metabolic process"/>
    <property type="evidence" value="ECO:0007669"/>
    <property type="project" value="UniProtKB-ARBA"/>
</dbReference>
<feature type="compositionally biased region" description="Polar residues" evidence="1">
    <location>
        <begin position="199"/>
        <end position="243"/>
    </location>
</feature>
<gene>
    <name evidence="2" type="ORF">BDV23DRAFT_113101</name>
</gene>
<feature type="compositionally biased region" description="Polar residues" evidence="1">
    <location>
        <begin position="90"/>
        <end position="100"/>
    </location>
</feature>
<evidence type="ECO:0000313" key="2">
    <source>
        <dbReference type="EMBL" id="KAE8388379.1"/>
    </source>
</evidence>
<proteinExistence type="predicted"/>
<dbReference type="InterPro" id="IPR028322">
    <property type="entry name" value="PNRC-like_rgn"/>
</dbReference>
<sequence>MSTLSPNPPTPKGPRNNRRNSKRNMTPTTQKAGLLTTPPSSPPRNISPGGTATDSSINPSKKKTGRSNKKPRDLPKASPAQRSGHRHTSSHSNNITTPQLKDSPHYAGPTFHASPAPSALPIPSFFSKSMPDSDHAPTGEADSDNYDAGPEYETTPSKPRPRPQFRNEKPESTPLDFLFKAAVEARNSQSQHSHEASVNIHSPQTDSKTLPQQKPNNSANGMFSSEMESPETGESQIGPSFATSYKDRMNALRSTSSPSPSAVELDEDQRRAKTEALKNLLLNPRPQRPSSATKLPSNQTDSFSEHPNASVPHFATPLRTMSGPPATLSHNIFSQQNQSTVGAGWQSPLSNSYTINSQPYLGQNSVLRKGTLSSTPGNTANNSGGSFSPTVYDQSKFTVNPVQAPNYPPVHHQSPASQSIPPDAPSKALDAKKIEDDLRRILKLDVNPGLPPSGIQSSYA</sequence>
<reference evidence="2" key="1">
    <citation type="submission" date="2019-04" db="EMBL/GenBank/DDBJ databases">
        <title>Friends and foes A comparative genomics studyof 23 Aspergillus species from section Flavi.</title>
        <authorList>
            <consortium name="DOE Joint Genome Institute"/>
            <person name="Kjaerbolling I."/>
            <person name="Vesth T."/>
            <person name="Frisvad J.C."/>
            <person name="Nybo J.L."/>
            <person name="Theobald S."/>
            <person name="Kildgaard S."/>
            <person name="Isbrandt T."/>
            <person name="Kuo A."/>
            <person name="Sato A."/>
            <person name="Lyhne E.K."/>
            <person name="Kogle M.E."/>
            <person name="Wiebenga A."/>
            <person name="Kun R.S."/>
            <person name="Lubbers R.J."/>
            <person name="Makela M.R."/>
            <person name="Barry K."/>
            <person name="Chovatia M."/>
            <person name="Clum A."/>
            <person name="Daum C."/>
            <person name="Haridas S."/>
            <person name="He G."/>
            <person name="LaButti K."/>
            <person name="Lipzen A."/>
            <person name="Mondo S."/>
            <person name="Riley R."/>
            <person name="Salamov A."/>
            <person name="Simmons B.A."/>
            <person name="Magnuson J.K."/>
            <person name="Henrissat B."/>
            <person name="Mortensen U.H."/>
            <person name="Larsen T.O."/>
            <person name="Devries R.P."/>
            <person name="Grigoriev I.V."/>
            <person name="Machida M."/>
            <person name="Baker S.E."/>
            <person name="Andersen M.R."/>
        </authorList>
    </citation>
    <scope>NUCLEOTIDE SEQUENCE [LARGE SCALE GENOMIC DNA]</scope>
    <source>
        <strain evidence="2">IBT 14317</strain>
    </source>
</reference>
<dbReference type="Proteomes" id="UP000326877">
    <property type="component" value="Unassembled WGS sequence"/>
</dbReference>
<feature type="region of interest" description="Disordered" evidence="1">
    <location>
        <begin position="1"/>
        <end position="433"/>
    </location>
</feature>
<protein>
    <recommendedName>
        <fullName evidence="3">Proteophosphoglycan 5</fullName>
    </recommendedName>
</protein>
<feature type="compositionally biased region" description="Pro residues" evidence="1">
    <location>
        <begin position="1"/>
        <end position="12"/>
    </location>
</feature>
<dbReference type="OrthoDB" id="2142961at2759"/>
<feature type="compositionally biased region" description="Polar residues" evidence="1">
    <location>
        <begin position="48"/>
        <end position="59"/>
    </location>
</feature>
<organism evidence="2">
    <name type="scientific">Petromyces alliaceus</name>
    <name type="common">Aspergillus alliaceus</name>
    <dbReference type="NCBI Taxonomy" id="209559"/>
    <lineage>
        <taxon>Eukaryota</taxon>
        <taxon>Fungi</taxon>
        <taxon>Dikarya</taxon>
        <taxon>Ascomycota</taxon>
        <taxon>Pezizomycotina</taxon>
        <taxon>Eurotiomycetes</taxon>
        <taxon>Eurotiomycetidae</taxon>
        <taxon>Eurotiales</taxon>
        <taxon>Aspergillaceae</taxon>
        <taxon>Aspergillus</taxon>
        <taxon>Aspergillus subgen. Circumdati</taxon>
    </lineage>
</organism>
<feature type="compositionally biased region" description="Polar residues" evidence="1">
    <location>
        <begin position="288"/>
        <end position="307"/>
    </location>
</feature>
<name>A0A5N7C2Y5_PETAA</name>
<accession>A0A5N7C2Y5</accession>
<evidence type="ECO:0000256" key="1">
    <source>
        <dbReference type="SAM" id="MobiDB-lite"/>
    </source>
</evidence>
<dbReference type="AlphaFoldDB" id="A0A5N7C2Y5"/>
<feature type="compositionally biased region" description="Polar residues" evidence="1">
    <location>
        <begin position="328"/>
        <end position="403"/>
    </location>
</feature>
<feature type="compositionally biased region" description="Low complexity" evidence="1">
    <location>
        <begin position="113"/>
        <end position="127"/>
    </location>
</feature>
<feature type="compositionally biased region" description="Basic residues" evidence="1">
    <location>
        <begin position="60"/>
        <end position="69"/>
    </location>
</feature>